<sequence>MVLSKEELKNFLDDETKTEGRHIAVEVKLYPTEQIFWFESPYLETDDHGNKYLEVEGKLIYRGLDIKGREKYSMKGKLGNFKLHKEEGKLMVTDYFHPKPGPM</sequence>
<dbReference type="EMBL" id="JX684083">
    <property type="protein sequence ID" value="AGF93166.1"/>
    <property type="molecule type" value="Genomic_DNA"/>
</dbReference>
<evidence type="ECO:0000313" key="1">
    <source>
        <dbReference type="EMBL" id="AGF93166.1"/>
    </source>
</evidence>
<reference evidence="1" key="1">
    <citation type="journal article" date="2013" name="Syst. Appl. Microbiol.">
        <title>New insights into the archaeal diversity of a hypersaline microbial mat obtained by a metagenomic approach.</title>
        <authorList>
            <person name="Lopez-Lopez A."/>
            <person name="Richter M."/>
            <person name="Pena A."/>
            <person name="Tamames J."/>
            <person name="Rossello-Mora R."/>
        </authorList>
    </citation>
    <scope>NUCLEOTIDE SEQUENCE</scope>
</reference>
<proteinExistence type="predicted"/>
<dbReference type="AlphaFoldDB" id="M1P1B3"/>
<name>M1P1B3_9ZZZZ</name>
<gene>
    <name evidence="1" type="ORF">FLSS-18_0031</name>
</gene>
<organism evidence="1">
    <name type="scientific">uncultured organism</name>
    <dbReference type="NCBI Taxonomy" id="155900"/>
    <lineage>
        <taxon>unclassified sequences</taxon>
        <taxon>environmental samples</taxon>
    </lineage>
</organism>
<protein>
    <submittedName>
        <fullName evidence="1">Uncharacterized protein</fullName>
    </submittedName>
</protein>
<accession>M1P1B3</accession>